<keyword evidence="1" id="KW-0677">Repeat</keyword>
<feature type="domain" description="R13L1/DRL21-like LRR repeat region" evidence="5">
    <location>
        <begin position="159"/>
        <end position="262"/>
    </location>
</feature>
<keyword evidence="3" id="KW-0611">Plant defense</keyword>
<evidence type="ECO:0000256" key="3">
    <source>
        <dbReference type="ARBA" id="ARBA00022821"/>
    </source>
</evidence>
<evidence type="ECO:0000256" key="2">
    <source>
        <dbReference type="ARBA" id="ARBA00022741"/>
    </source>
</evidence>
<feature type="domain" description="Disease resistance N-terminal" evidence="4">
    <location>
        <begin position="113"/>
        <end position="144"/>
    </location>
</feature>
<comment type="caution">
    <text evidence="6">The sequence shown here is derived from an EMBL/GenBank/DDBJ whole genome shotgun (WGS) entry which is preliminary data.</text>
</comment>
<evidence type="ECO:0000313" key="7">
    <source>
        <dbReference type="Proteomes" id="UP001157006"/>
    </source>
</evidence>
<evidence type="ECO:0000259" key="4">
    <source>
        <dbReference type="Pfam" id="PF18052"/>
    </source>
</evidence>
<protein>
    <submittedName>
        <fullName evidence="6">Uncharacterized protein</fullName>
    </submittedName>
</protein>
<keyword evidence="2" id="KW-0547">Nucleotide-binding</keyword>
<dbReference type="GO" id="GO:0006952">
    <property type="term" value="P:defense response"/>
    <property type="evidence" value="ECO:0007669"/>
    <property type="project" value="UniProtKB-KW"/>
</dbReference>
<proteinExistence type="predicted"/>
<dbReference type="AlphaFoldDB" id="A0AAV0YFV3"/>
<reference evidence="6 7" key="1">
    <citation type="submission" date="2023-01" db="EMBL/GenBank/DDBJ databases">
        <authorList>
            <person name="Kreplak J."/>
        </authorList>
    </citation>
    <scope>NUCLEOTIDE SEQUENCE [LARGE SCALE GENOMIC DNA]</scope>
</reference>
<gene>
    <name evidence="6" type="ORF">VFH_U027480</name>
</gene>
<dbReference type="Proteomes" id="UP001157006">
    <property type="component" value="Unassembled WGS sequence"/>
</dbReference>
<dbReference type="GO" id="GO:0000166">
    <property type="term" value="F:nucleotide binding"/>
    <property type="evidence" value="ECO:0007669"/>
    <property type="project" value="UniProtKB-KW"/>
</dbReference>
<keyword evidence="7" id="KW-1185">Reference proteome</keyword>
<dbReference type="InterPro" id="IPR056789">
    <property type="entry name" value="LRR_R13L1-DRL21"/>
</dbReference>
<sequence length="271" mass="30813">MQFYKLFPYLFSLANVDNSWITDNRFWHSSVWTWRVQFAAQTMHQPATAVVGDLLQIFLSTQPVLEQPDQFIWWRHPIDYSMKDCYCLIPPCTNMFLIEEDVLVYLRSLWNSKITTVLDDAEEKQITNPAVKQWLDELTHAVFDTVGMGGKSQDGLKVGELKAFPHLQGKLSISKLQNVTDPFEAFQPNLKRKEKVDELSLEWDYGIVIIVGGQWSLPPLGKLLSLSGMKSLKIVGAEFYGSSSSSSSFQPSPSLQILHFEDICQSGRNGT</sequence>
<dbReference type="Pfam" id="PF25019">
    <property type="entry name" value="LRR_R13L1-DRL21"/>
    <property type="match status" value="1"/>
</dbReference>
<dbReference type="EMBL" id="CATIWC010000691">
    <property type="protein sequence ID" value="CAI8583440.1"/>
    <property type="molecule type" value="Genomic_DNA"/>
</dbReference>
<accession>A0AAV0YFV3</accession>
<evidence type="ECO:0000256" key="1">
    <source>
        <dbReference type="ARBA" id="ARBA00022737"/>
    </source>
</evidence>
<organism evidence="6 7">
    <name type="scientific">Vicia faba</name>
    <name type="common">Broad bean</name>
    <name type="synonym">Faba vulgaris</name>
    <dbReference type="NCBI Taxonomy" id="3906"/>
    <lineage>
        <taxon>Eukaryota</taxon>
        <taxon>Viridiplantae</taxon>
        <taxon>Streptophyta</taxon>
        <taxon>Embryophyta</taxon>
        <taxon>Tracheophyta</taxon>
        <taxon>Spermatophyta</taxon>
        <taxon>Magnoliopsida</taxon>
        <taxon>eudicotyledons</taxon>
        <taxon>Gunneridae</taxon>
        <taxon>Pentapetalae</taxon>
        <taxon>rosids</taxon>
        <taxon>fabids</taxon>
        <taxon>Fabales</taxon>
        <taxon>Fabaceae</taxon>
        <taxon>Papilionoideae</taxon>
        <taxon>50 kb inversion clade</taxon>
        <taxon>NPAAA clade</taxon>
        <taxon>Hologalegina</taxon>
        <taxon>IRL clade</taxon>
        <taxon>Fabeae</taxon>
        <taxon>Vicia</taxon>
    </lineage>
</organism>
<dbReference type="InterPro" id="IPR041118">
    <property type="entry name" value="Rx_N"/>
</dbReference>
<evidence type="ECO:0000259" key="5">
    <source>
        <dbReference type="Pfam" id="PF25019"/>
    </source>
</evidence>
<dbReference type="Pfam" id="PF18052">
    <property type="entry name" value="Rx_N"/>
    <property type="match status" value="1"/>
</dbReference>
<name>A0AAV0YFV3_VICFA</name>
<evidence type="ECO:0000313" key="6">
    <source>
        <dbReference type="EMBL" id="CAI8583440.1"/>
    </source>
</evidence>